<dbReference type="PANTHER" id="PTHR34596:SF2">
    <property type="entry name" value="CHITOPORIN"/>
    <property type="match status" value="1"/>
</dbReference>
<protein>
    <submittedName>
        <fullName evidence="6">Outer membrane OprD family porin</fullName>
    </submittedName>
</protein>
<dbReference type="PANTHER" id="PTHR34596">
    <property type="entry name" value="CHITOPORIN"/>
    <property type="match status" value="1"/>
</dbReference>
<dbReference type="GO" id="GO:0015288">
    <property type="term" value="F:porin activity"/>
    <property type="evidence" value="ECO:0007669"/>
    <property type="project" value="TreeGrafter"/>
</dbReference>
<dbReference type="Proteomes" id="UP000281975">
    <property type="component" value="Unassembled WGS sequence"/>
</dbReference>
<organism evidence="6 7">
    <name type="scientific">Kushneria sinocarnis</name>
    <dbReference type="NCBI Taxonomy" id="595502"/>
    <lineage>
        <taxon>Bacteria</taxon>
        <taxon>Pseudomonadati</taxon>
        <taxon>Pseudomonadota</taxon>
        <taxon>Gammaproteobacteria</taxon>
        <taxon>Oceanospirillales</taxon>
        <taxon>Halomonadaceae</taxon>
        <taxon>Kushneria</taxon>
    </lineage>
</organism>
<evidence type="ECO:0000256" key="1">
    <source>
        <dbReference type="ARBA" id="ARBA00009075"/>
    </source>
</evidence>
<feature type="signal peptide" evidence="5">
    <location>
        <begin position="1"/>
        <end position="31"/>
    </location>
</feature>
<keyword evidence="3 5" id="KW-0732">Signal</keyword>
<sequence length="454" mass="49704">MKVATFQQRVAGAALTGLLITTLTASGSARGAQDTPATETTDNAPNAPTAKNVQARQADATRADAGPTASHGPGDMFRYGEFHGSLRTLYYSTHNAYFVPDNNQDTISYGGSLGFESARWQGFRFGISAIVQRGIDHPDDAHAVSELEPDETNIGEAYVSWQHGDFGLTAGNQRMQLPFASDYDWRVTPMLYQGFNLHYGDDEDFLQAARIYRYKSWGSDTFSRTTNYTDVEEETDGMWAVGAGHAWYADGQKWSGQLWHERYDDYVRISYAEGHVTATQGALQPLLGVQYIRGTSDGRALAGEVDNHTYGLQLGLRYHSLEATLNMDHIASSPGDYLNGALVTPYAHNSSSGPYFAQPFFTSTQDLGAGNAYSLDVTGAASEALLVGARYSFMDLKDEAGAASLNQSEYLLFGIYSFQGALEGFSIADYAGVQTSPARARDFWQNRVALQYEF</sequence>
<keyword evidence="7" id="KW-1185">Reference proteome</keyword>
<evidence type="ECO:0000313" key="7">
    <source>
        <dbReference type="Proteomes" id="UP000281975"/>
    </source>
</evidence>
<proteinExistence type="inferred from homology"/>
<dbReference type="AlphaFoldDB" id="A0A420WWJ3"/>
<evidence type="ECO:0000313" key="6">
    <source>
        <dbReference type="EMBL" id="RKR03474.1"/>
    </source>
</evidence>
<feature type="region of interest" description="Disordered" evidence="4">
    <location>
        <begin position="27"/>
        <end position="75"/>
    </location>
</feature>
<evidence type="ECO:0000256" key="3">
    <source>
        <dbReference type="ARBA" id="ARBA00022729"/>
    </source>
</evidence>
<feature type="compositionally biased region" description="Low complexity" evidence="4">
    <location>
        <begin position="54"/>
        <end position="65"/>
    </location>
</feature>
<reference evidence="6 7" key="1">
    <citation type="submission" date="2018-10" db="EMBL/GenBank/DDBJ databases">
        <title>Genomic Encyclopedia of Type Strains, Phase IV (KMG-IV): sequencing the most valuable type-strain genomes for metagenomic binning, comparative biology and taxonomic classification.</title>
        <authorList>
            <person name="Goeker M."/>
        </authorList>
    </citation>
    <scope>NUCLEOTIDE SEQUENCE [LARGE SCALE GENOMIC DNA]</scope>
    <source>
        <strain evidence="6 7">DSM 23229</strain>
    </source>
</reference>
<dbReference type="GO" id="GO:0016020">
    <property type="term" value="C:membrane"/>
    <property type="evidence" value="ECO:0007669"/>
    <property type="project" value="InterPro"/>
</dbReference>
<dbReference type="InterPro" id="IPR005318">
    <property type="entry name" value="OM_porin_bac"/>
</dbReference>
<feature type="chain" id="PRO_5019285575" evidence="5">
    <location>
        <begin position="32"/>
        <end position="454"/>
    </location>
</feature>
<keyword evidence="2" id="KW-0813">Transport</keyword>
<evidence type="ECO:0000256" key="4">
    <source>
        <dbReference type="SAM" id="MobiDB-lite"/>
    </source>
</evidence>
<feature type="compositionally biased region" description="Polar residues" evidence="4">
    <location>
        <begin position="35"/>
        <end position="52"/>
    </location>
</feature>
<name>A0A420WWJ3_9GAMM</name>
<gene>
    <name evidence="6" type="ORF">C7446_1999</name>
</gene>
<evidence type="ECO:0000256" key="2">
    <source>
        <dbReference type="ARBA" id="ARBA00022448"/>
    </source>
</evidence>
<dbReference type="OrthoDB" id="9146693at2"/>
<comment type="similarity">
    <text evidence="1">Belongs to the outer membrane porin (Opr) (TC 1.B.25) family.</text>
</comment>
<accession>A0A420WWJ3</accession>
<dbReference type="EMBL" id="RBIN01000005">
    <property type="protein sequence ID" value="RKR03474.1"/>
    <property type="molecule type" value="Genomic_DNA"/>
</dbReference>
<dbReference type="Gene3D" id="2.40.160.10">
    <property type="entry name" value="Porin"/>
    <property type="match status" value="1"/>
</dbReference>
<evidence type="ECO:0000256" key="5">
    <source>
        <dbReference type="SAM" id="SignalP"/>
    </source>
</evidence>
<comment type="caution">
    <text evidence="6">The sequence shown here is derived from an EMBL/GenBank/DDBJ whole genome shotgun (WGS) entry which is preliminary data.</text>
</comment>
<dbReference type="Pfam" id="PF03573">
    <property type="entry name" value="OprD"/>
    <property type="match status" value="1"/>
</dbReference>
<dbReference type="InterPro" id="IPR023614">
    <property type="entry name" value="Porin_dom_sf"/>
</dbReference>
<dbReference type="RefSeq" id="WP_121172944.1">
    <property type="nucleotide sequence ID" value="NZ_RBIN01000005.1"/>
</dbReference>